<dbReference type="Gene3D" id="3.40.1190.20">
    <property type="match status" value="1"/>
</dbReference>
<dbReference type="GO" id="GO:0052856">
    <property type="term" value="F:NAD(P)HX epimerase activity"/>
    <property type="evidence" value="ECO:0007669"/>
    <property type="project" value="UniProtKB-UniRule"/>
</dbReference>
<feature type="domain" description="YjeF C-terminal" evidence="20">
    <location>
        <begin position="250"/>
        <end position="517"/>
    </location>
</feature>
<accession>A0A1Y0EQW5</accession>
<keyword evidence="11 18" id="KW-0413">Isomerase</keyword>
<comment type="similarity">
    <text evidence="18">Belongs to the NnrE/AIBP family.</text>
</comment>
<name>A0A1Y0EQW5_9BURK</name>
<evidence type="ECO:0000256" key="11">
    <source>
        <dbReference type="ARBA" id="ARBA00023235"/>
    </source>
</evidence>
<dbReference type="InterPro" id="IPR030677">
    <property type="entry name" value="Nnr"/>
</dbReference>
<dbReference type="GO" id="GO:0046872">
    <property type="term" value="F:metal ion binding"/>
    <property type="evidence" value="ECO:0007669"/>
    <property type="project" value="UniProtKB-UniRule"/>
</dbReference>
<comment type="catalytic activity">
    <reaction evidence="2 18 19">
        <text>(6R)-NADPHX = (6S)-NADPHX</text>
        <dbReference type="Rhea" id="RHEA:32227"/>
        <dbReference type="ChEBI" id="CHEBI:64076"/>
        <dbReference type="ChEBI" id="CHEBI:64077"/>
        <dbReference type="EC" id="5.1.99.6"/>
    </reaction>
</comment>
<keyword evidence="12 17" id="KW-0456">Lyase</keyword>
<feature type="binding site" evidence="17">
    <location>
        <position position="468"/>
    </location>
    <ligand>
        <name>(6S)-NADPHX</name>
        <dbReference type="ChEBI" id="CHEBI:64076"/>
    </ligand>
</feature>
<keyword evidence="7 17" id="KW-0067">ATP-binding</keyword>
<keyword evidence="23" id="KW-1185">Reference proteome</keyword>
<feature type="domain" description="YjeF N-terminal" evidence="21">
    <location>
        <begin position="18"/>
        <end position="245"/>
    </location>
</feature>
<evidence type="ECO:0000256" key="14">
    <source>
        <dbReference type="ARBA" id="ARBA00025153"/>
    </source>
</evidence>
<comment type="cofactor">
    <cofactor evidence="17">
        <name>Mg(2+)</name>
        <dbReference type="ChEBI" id="CHEBI:18420"/>
    </cofactor>
</comment>
<evidence type="ECO:0000256" key="12">
    <source>
        <dbReference type="ARBA" id="ARBA00023239"/>
    </source>
</evidence>
<evidence type="ECO:0000256" key="6">
    <source>
        <dbReference type="ARBA" id="ARBA00022741"/>
    </source>
</evidence>
<evidence type="ECO:0000256" key="16">
    <source>
        <dbReference type="ARBA" id="ARBA00049209"/>
    </source>
</evidence>
<dbReference type="PANTHER" id="PTHR12592:SF0">
    <property type="entry name" value="ATP-DEPENDENT (S)-NAD(P)H-HYDRATE DEHYDRATASE"/>
    <property type="match status" value="1"/>
</dbReference>
<reference evidence="22 23" key="1">
    <citation type="submission" date="2017-05" db="EMBL/GenBank/DDBJ databases">
        <authorList>
            <person name="Song R."/>
            <person name="Chenine A.L."/>
            <person name="Ruprecht R.M."/>
        </authorList>
    </citation>
    <scope>NUCLEOTIDE SEQUENCE [LARGE SCALE GENOMIC DNA]</scope>
    <source>
        <strain evidence="22 23">DSM 26136</strain>
    </source>
</reference>
<dbReference type="Gene3D" id="3.40.50.10260">
    <property type="entry name" value="YjeF N-terminal domain"/>
    <property type="match status" value="1"/>
</dbReference>
<evidence type="ECO:0000256" key="4">
    <source>
        <dbReference type="ARBA" id="ARBA00009524"/>
    </source>
</evidence>
<evidence type="ECO:0000256" key="2">
    <source>
        <dbReference type="ARBA" id="ARBA00000909"/>
    </source>
</evidence>
<dbReference type="GO" id="GO:0110051">
    <property type="term" value="P:metabolite repair"/>
    <property type="evidence" value="ECO:0007669"/>
    <property type="project" value="TreeGrafter"/>
</dbReference>
<feature type="binding site" evidence="17">
    <location>
        <position position="467"/>
    </location>
    <ligand>
        <name>AMP</name>
        <dbReference type="ChEBI" id="CHEBI:456215"/>
    </ligand>
</feature>
<evidence type="ECO:0000256" key="15">
    <source>
        <dbReference type="ARBA" id="ARBA00048238"/>
    </source>
</evidence>
<feature type="binding site" evidence="17">
    <location>
        <position position="291"/>
    </location>
    <ligand>
        <name>(6S)-NADPHX</name>
        <dbReference type="ChEBI" id="CHEBI:64076"/>
    </ligand>
</feature>
<dbReference type="Pfam" id="PF01256">
    <property type="entry name" value="Carb_kinase"/>
    <property type="match status" value="1"/>
</dbReference>
<dbReference type="InterPro" id="IPR017953">
    <property type="entry name" value="Carbohydrate_kinase_pred_CS"/>
</dbReference>
<comment type="similarity">
    <text evidence="3 19">In the N-terminal section; belongs to the NnrE/AIBP family.</text>
</comment>
<dbReference type="SUPFAM" id="SSF64153">
    <property type="entry name" value="YjeF N-terminal domain-like"/>
    <property type="match status" value="1"/>
</dbReference>
<dbReference type="GO" id="GO:0046496">
    <property type="term" value="P:nicotinamide nucleotide metabolic process"/>
    <property type="evidence" value="ECO:0007669"/>
    <property type="project" value="UniProtKB-UniRule"/>
</dbReference>
<organism evidence="22 23">
    <name type="scientific">Comamonas serinivorans</name>
    <dbReference type="NCBI Taxonomy" id="1082851"/>
    <lineage>
        <taxon>Bacteria</taxon>
        <taxon>Pseudomonadati</taxon>
        <taxon>Pseudomonadota</taxon>
        <taxon>Betaproteobacteria</taxon>
        <taxon>Burkholderiales</taxon>
        <taxon>Comamonadaceae</taxon>
        <taxon>Comamonas</taxon>
    </lineage>
</organism>
<comment type="cofactor">
    <cofactor evidence="18 19">
        <name>K(+)</name>
        <dbReference type="ChEBI" id="CHEBI:29103"/>
    </cofactor>
    <text evidence="18 19">Binds 1 potassium ion per subunit.</text>
</comment>
<dbReference type="EMBL" id="CP021455">
    <property type="protein sequence ID" value="ARU05791.1"/>
    <property type="molecule type" value="Genomic_DNA"/>
</dbReference>
<feature type="binding site" evidence="18">
    <location>
        <position position="128"/>
    </location>
    <ligand>
        <name>K(+)</name>
        <dbReference type="ChEBI" id="CHEBI:29103"/>
    </ligand>
</feature>
<evidence type="ECO:0000256" key="8">
    <source>
        <dbReference type="ARBA" id="ARBA00022857"/>
    </source>
</evidence>
<gene>
    <name evidence="17" type="primary">nnrD</name>
    <name evidence="18" type="synonym">nnrE</name>
    <name evidence="22" type="ORF">CCO03_14850</name>
</gene>
<evidence type="ECO:0000256" key="3">
    <source>
        <dbReference type="ARBA" id="ARBA00006001"/>
    </source>
</evidence>
<evidence type="ECO:0000256" key="17">
    <source>
        <dbReference type="HAMAP-Rule" id="MF_01965"/>
    </source>
</evidence>
<protein>
    <recommendedName>
        <fullName evidence="19">Bifunctional NAD(P)H-hydrate repair enzyme</fullName>
    </recommendedName>
    <alternativeName>
        <fullName evidence="19">Nicotinamide nucleotide repair protein</fullName>
    </alternativeName>
    <domain>
        <recommendedName>
            <fullName evidence="19">ADP-dependent (S)-NAD(P)H-hydrate dehydratase</fullName>
            <ecNumber evidence="19">4.2.1.136</ecNumber>
        </recommendedName>
        <alternativeName>
            <fullName evidence="19">ADP-dependent NAD(P)HX dehydratase</fullName>
        </alternativeName>
    </domain>
    <domain>
        <recommendedName>
            <fullName evidence="19">NAD(P)H-hydrate epimerase</fullName>
            <ecNumber evidence="19">5.1.99.6</ecNumber>
        </recommendedName>
    </domain>
</protein>
<sequence>MHRFLSAPVAVCHSIEATRLIEATAMADLPPRALMQRAGQSLARFALAVAPHARTIWIACGPGNNGGDGMEAAIHLRRLHPNVVVTWFGDMRQLPSEAKQALEAAMEAGVTFAIQPPDSLRPGDLCIDALLGIGANRAPKGKMNEWLQLMRSAPSDLISVDVPSGLDAESGVLLPNMGFGETTMMAGILLPGALPDITRSVKHPQQRRYTLTFLSGKPGLLTGEGIDLAGEIWLDPLGAETWVRAVQPEWTVNRSKPKRVVDHHAHKGARGDVVIVGGAGDAQKDHSMAGACTLAGAAALHGGAGRVYMHLLDARAPRNNPLQPELMYRSIRDLDLQKVTAVCGCGGGDAVGTLIPDLFTDCKQLVLDADALNVVATDAALRTLLQYRAQMGWQTVMTPHPLEAARLLGRKDAAEVQANRLQAVRELVDVFECVVVLKGSGTLIAGPGMPCHINVTGNSRLATAGTGDVLAGFIGALMAQGMPAFEAACAAVRRHGEVADEWPTATQLTALDVAHRL</sequence>
<feature type="binding site" evidence="17">
    <location>
        <begin position="438"/>
        <end position="442"/>
    </location>
    <ligand>
        <name>AMP</name>
        <dbReference type="ChEBI" id="CHEBI:456215"/>
    </ligand>
</feature>
<comment type="function">
    <text evidence="14 19">Bifunctional enzyme that catalyzes the epimerization of the S- and R-forms of NAD(P)HX and the dehydration of the S-form of NAD(P)HX at the expense of ADP, which is converted to AMP. This allows the repair of both epimers of NAD(P)HX, a damaged form of NAD(P)H that is a result of enzymatic or heat-dependent hydration.</text>
</comment>
<comment type="similarity">
    <text evidence="4 19">In the C-terminal section; belongs to the NnrD/CARKD family.</text>
</comment>
<comment type="catalytic activity">
    <reaction evidence="15 17 19">
        <text>(6S)-NADHX + ADP = AMP + phosphate + NADH + H(+)</text>
        <dbReference type="Rhea" id="RHEA:32223"/>
        <dbReference type="ChEBI" id="CHEBI:15378"/>
        <dbReference type="ChEBI" id="CHEBI:43474"/>
        <dbReference type="ChEBI" id="CHEBI:57945"/>
        <dbReference type="ChEBI" id="CHEBI:64074"/>
        <dbReference type="ChEBI" id="CHEBI:456215"/>
        <dbReference type="ChEBI" id="CHEBI:456216"/>
        <dbReference type="EC" id="4.2.1.136"/>
    </reaction>
</comment>
<feature type="binding site" evidence="17">
    <location>
        <position position="400"/>
    </location>
    <ligand>
        <name>(6S)-NADPHX</name>
        <dbReference type="ChEBI" id="CHEBI:64076"/>
    </ligand>
</feature>
<dbReference type="EC" id="5.1.99.6" evidence="19"/>
<evidence type="ECO:0000256" key="9">
    <source>
        <dbReference type="ARBA" id="ARBA00022958"/>
    </source>
</evidence>
<dbReference type="RefSeq" id="WP_087282302.1">
    <property type="nucleotide sequence ID" value="NZ_CP021455.1"/>
</dbReference>
<feature type="binding site" evidence="18">
    <location>
        <position position="164"/>
    </location>
    <ligand>
        <name>K(+)</name>
        <dbReference type="ChEBI" id="CHEBI:29103"/>
    </ligand>
</feature>
<evidence type="ECO:0000256" key="5">
    <source>
        <dbReference type="ARBA" id="ARBA00022723"/>
    </source>
</evidence>
<dbReference type="PANTHER" id="PTHR12592">
    <property type="entry name" value="ATP-DEPENDENT (S)-NAD(P)H-HYDRATE DEHYDRATASE FAMILY MEMBER"/>
    <property type="match status" value="1"/>
</dbReference>
<dbReference type="PROSITE" id="PS51385">
    <property type="entry name" value="YJEF_N"/>
    <property type="match status" value="1"/>
</dbReference>
<dbReference type="GO" id="GO:0052855">
    <property type="term" value="F:ADP-dependent NAD(P)H-hydrate dehydratase activity"/>
    <property type="evidence" value="ECO:0007669"/>
    <property type="project" value="UniProtKB-UniRule"/>
</dbReference>
<evidence type="ECO:0000259" key="21">
    <source>
        <dbReference type="PROSITE" id="PS51385"/>
    </source>
</evidence>
<dbReference type="InterPro" id="IPR029056">
    <property type="entry name" value="Ribokinase-like"/>
</dbReference>
<dbReference type="PIRSF" id="PIRSF017184">
    <property type="entry name" value="Nnr"/>
    <property type="match status" value="1"/>
</dbReference>
<dbReference type="PROSITE" id="PS51383">
    <property type="entry name" value="YJEF_C_3"/>
    <property type="match status" value="1"/>
</dbReference>
<evidence type="ECO:0000256" key="13">
    <source>
        <dbReference type="ARBA" id="ARBA00023268"/>
    </source>
</evidence>
<feature type="binding site" evidence="18">
    <location>
        <begin position="132"/>
        <end position="138"/>
    </location>
    <ligand>
        <name>(6S)-NADPHX</name>
        <dbReference type="ChEBI" id="CHEBI:64076"/>
    </ligand>
</feature>
<dbReference type="NCBIfam" id="TIGR00196">
    <property type="entry name" value="yjeF_cterm"/>
    <property type="match status" value="1"/>
</dbReference>
<feature type="binding site" evidence="18">
    <location>
        <begin position="64"/>
        <end position="68"/>
    </location>
    <ligand>
        <name>(6S)-NADPHX</name>
        <dbReference type="ChEBI" id="CHEBI:64076"/>
    </ligand>
</feature>
<comment type="function">
    <text evidence="17">Catalyzes the dehydration of the S-form of NAD(P)HX at the expense of ADP, which is converted to AMP. Together with NAD(P)HX epimerase, which catalyzes the epimerization of the S- and R-forms, the enzyme allows the repair of both epimers of NAD(P)HX, a damaged form of NAD(P)H that is a result of enzymatic or heat-dependent hydration.</text>
</comment>
<proteinExistence type="inferred from homology"/>
<dbReference type="SUPFAM" id="SSF53613">
    <property type="entry name" value="Ribokinase-like"/>
    <property type="match status" value="1"/>
</dbReference>
<evidence type="ECO:0000256" key="19">
    <source>
        <dbReference type="PIRNR" id="PIRNR017184"/>
    </source>
</evidence>
<dbReference type="KEGG" id="cser:CCO03_14850"/>
<dbReference type="InterPro" id="IPR000631">
    <property type="entry name" value="CARKD"/>
</dbReference>
<comment type="catalytic activity">
    <reaction evidence="16 17 19">
        <text>(6S)-NADPHX + ADP = AMP + phosphate + NADPH + H(+)</text>
        <dbReference type="Rhea" id="RHEA:32235"/>
        <dbReference type="ChEBI" id="CHEBI:15378"/>
        <dbReference type="ChEBI" id="CHEBI:43474"/>
        <dbReference type="ChEBI" id="CHEBI:57783"/>
        <dbReference type="ChEBI" id="CHEBI:64076"/>
        <dbReference type="ChEBI" id="CHEBI:456215"/>
        <dbReference type="ChEBI" id="CHEBI:456216"/>
        <dbReference type="EC" id="4.2.1.136"/>
    </reaction>
</comment>
<dbReference type="Proteomes" id="UP000196138">
    <property type="component" value="Chromosome"/>
</dbReference>
<dbReference type="Pfam" id="PF03853">
    <property type="entry name" value="YjeF_N"/>
    <property type="match status" value="1"/>
</dbReference>
<comment type="catalytic activity">
    <reaction evidence="1 18 19">
        <text>(6R)-NADHX = (6S)-NADHX</text>
        <dbReference type="Rhea" id="RHEA:32215"/>
        <dbReference type="ChEBI" id="CHEBI:64074"/>
        <dbReference type="ChEBI" id="CHEBI:64075"/>
        <dbReference type="EC" id="5.1.99.6"/>
    </reaction>
</comment>
<dbReference type="InterPro" id="IPR004443">
    <property type="entry name" value="YjeF_N_dom"/>
</dbReference>
<comment type="caution">
    <text evidence="18">Lacks conserved residue(s) required for the propagation of feature annotation.</text>
</comment>
<feature type="binding site" evidence="18">
    <location>
        <position position="161"/>
    </location>
    <ligand>
        <name>(6S)-NADPHX</name>
        <dbReference type="ChEBI" id="CHEBI:64076"/>
    </ligand>
</feature>
<comment type="subunit">
    <text evidence="17">Homotetramer.</text>
</comment>
<comment type="function">
    <text evidence="18">Catalyzes the epimerization of the S- and R-forms of NAD(P)HX, a damaged form of NAD(P)H that is a result of enzymatic or heat-dependent hydration. This is a prerequisite for the S-specific NAD(P)H-hydrate dehydratase to allow the repair of both epimers of NAD(P)HX.</text>
</comment>
<dbReference type="EC" id="4.2.1.136" evidence="19"/>
<dbReference type="HAMAP" id="MF_01966">
    <property type="entry name" value="NADHX_epimerase"/>
    <property type="match status" value="1"/>
</dbReference>
<evidence type="ECO:0000313" key="23">
    <source>
        <dbReference type="Proteomes" id="UP000196138"/>
    </source>
</evidence>
<keyword evidence="6 17" id="KW-0547">Nucleotide-binding</keyword>
<dbReference type="GO" id="GO:0005524">
    <property type="term" value="F:ATP binding"/>
    <property type="evidence" value="ECO:0007669"/>
    <property type="project" value="UniProtKB-UniRule"/>
</dbReference>
<keyword evidence="13" id="KW-0511">Multifunctional enzyme</keyword>
<keyword evidence="9 18" id="KW-0630">Potassium</keyword>
<dbReference type="CDD" id="cd01171">
    <property type="entry name" value="YXKO-related"/>
    <property type="match status" value="1"/>
</dbReference>
<evidence type="ECO:0000313" key="22">
    <source>
        <dbReference type="EMBL" id="ARU05791.1"/>
    </source>
</evidence>
<feature type="binding site" evidence="17">
    <location>
        <position position="346"/>
    </location>
    <ligand>
        <name>(6S)-NADPHX</name>
        <dbReference type="ChEBI" id="CHEBI:64076"/>
    </ligand>
</feature>
<evidence type="ECO:0000256" key="18">
    <source>
        <dbReference type="HAMAP-Rule" id="MF_01966"/>
    </source>
</evidence>
<dbReference type="InterPro" id="IPR036652">
    <property type="entry name" value="YjeF_N_dom_sf"/>
</dbReference>
<dbReference type="HAMAP" id="MF_01965">
    <property type="entry name" value="NADHX_dehydratase"/>
    <property type="match status" value="1"/>
</dbReference>
<dbReference type="PROSITE" id="PS01050">
    <property type="entry name" value="YJEF_C_2"/>
    <property type="match status" value="1"/>
</dbReference>
<keyword evidence="8 17" id="KW-0521">NADP</keyword>
<evidence type="ECO:0000259" key="20">
    <source>
        <dbReference type="PROSITE" id="PS51383"/>
    </source>
</evidence>
<evidence type="ECO:0000256" key="10">
    <source>
        <dbReference type="ARBA" id="ARBA00023027"/>
    </source>
</evidence>
<evidence type="ECO:0000256" key="7">
    <source>
        <dbReference type="ARBA" id="ARBA00022840"/>
    </source>
</evidence>
<feature type="binding site" evidence="18">
    <location>
        <position position="65"/>
    </location>
    <ligand>
        <name>K(+)</name>
        <dbReference type="ChEBI" id="CHEBI:29103"/>
    </ligand>
</feature>
<keyword evidence="10 17" id="KW-0520">NAD</keyword>
<comment type="similarity">
    <text evidence="17">Belongs to the NnrD/CARKD family.</text>
</comment>
<evidence type="ECO:0000256" key="1">
    <source>
        <dbReference type="ARBA" id="ARBA00000013"/>
    </source>
</evidence>
<keyword evidence="5 18" id="KW-0479">Metal-binding</keyword>
<dbReference type="AlphaFoldDB" id="A0A1Y0EQW5"/>
<dbReference type="OrthoDB" id="9806925at2"/>